<dbReference type="SUPFAM" id="SSF53335">
    <property type="entry name" value="S-adenosyl-L-methionine-dependent methyltransferases"/>
    <property type="match status" value="1"/>
</dbReference>
<sequence length="103" mass="10810">MIEKMLADLPQPVARIVHIGAGTGTGLPACLASGAARILLVEADPDVAAQLAAETAQEPRVEVIAAAVSADLRPRPFYRTNFPELDSLRPPAAALKELFPGLK</sequence>
<dbReference type="InterPro" id="IPR029063">
    <property type="entry name" value="SAM-dependent_MTases_sf"/>
</dbReference>
<comment type="caution">
    <text evidence="1">The sequence shown here is derived from an EMBL/GenBank/DDBJ whole genome shotgun (WGS) entry which is preliminary data.</text>
</comment>
<proteinExistence type="predicted"/>
<reference evidence="1 2" key="1">
    <citation type="journal article" date="2018" name="Int. J. Syst. Evol. Microbiol.">
        <title>Pseudooceanicola lipolyticus sp. nov., a marine alphaproteobacterium, reclassification of Oceanicola flagellatus as Pseudooceanicola flagellatus comb. nov. and emended description of the genus Pseudooceanicola.</title>
        <authorList>
            <person name="Huang M.-M."/>
            <person name="Guo L.-L."/>
            <person name="Wu Y.-H."/>
            <person name="Lai Q.-L."/>
            <person name="Shao Z.-Z."/>
            <person name="Wang C.-S."/>
            <person name="Wu M."/>
            <person name="Xu X.-W."/>
        </authorList>
    </citation>
    <scope>NUCLEOTIDE SEQUENCE [LARGE SCALE GENOMIC DNA]</scope>
    <source>
        <strain evidence="1 2">157</strain>
    </source>
</reference>
<protein>
    <submittedName>
        <fullName evidence="1">Uncharacterized protein</fullName>
    </submittedName>
</protein>
<organism evidence="1 2">
    <name type="scientific">Pseudooceanicola lipolyticus</name>
    <dbReference type="NCBI Taxonomy" id="2029104"/>
    <lineage>
        <taxon>Bacteria</taxon>
        <taxon>Pseudomonadati</taxon>
        <taxon>Pseudomonadota</taxon>
        <taxon>Alphaproteobacteria</taxon>
        <taxon>Rhodobacterales</taxon>
        <taxon>Paracoccaceae</taxon>
        <taxon>Pseudooceanicola</taxon>
    </lineage>
</organism>
<accession>A0A2M8ISY3</accession>
<dbReference type="EMBL" id="PGTB01000428">
    <property type="protein sequence ID" value="PJE27125.1"/>
    <property type="molecule type" value="Genomic_DNA"/>
</dbReference>
<evidence type="ECO:0000313" key="1">
    <source>
        <dbReference type="EMBL" id="PJE27125.1"/>
    </source>
</evidence>
<dbReference type="AlphaFoldDB" id="A0A2M8ISY3"/>
<evidence type="ECO:0000313" key="2">
    <source>
        <dbReference type="Proteomes" id="UP000231553"/>
    </source>
</evidence>
<gene>
    <name evidence="1" type="ORF">CVM52_26405</name>
</gene>
<name>A0A2M8ISY3_9RHOB</name>
<keyword evidence="2" id="KW-1185">Reference proteome</keyword>
<feature type="non-terminal residue" evidence="1">
    <location>
        <position position="103"/>
    </location>
</feature>
<dbReference type="CDD" id="cd02440">
    <property type="entry name" value="AdoMet_MTases"/>
    <property type="match status" value="1"/>
</dbReference>
<dbReference type="RefSeq" id="WP_205965052.1">
    <property type="nucleotide sequence ID" value="NZ_PGTB01000428.1"/>
</dbReference>
<dbReference type="Gene3D" id="3.40.50.150">
    <property type="entry name" value="Vaccinia Virus protein VP39"/>
    <property type="match status" value="1"/>
</dbReference>
<dbReference type="Proteomes" id="UP000231553">
    <property type="component" value="Unassembled WGS sequence"/>
</dbReference>